<dbReference type="Proteomes" id="UP001444071">
    <property type="component" value="Unassembled WGS sequence"/>
</dbReference>
<comment type="caution">
    <text evidence="1">The sequence shown here is derived from an EMBL/GenBank/DDBJ whole genome shotgun (WGS) entry which is preliminary data.</text>
</comment>
<reference evidence="1 2" key="1">
    <citation type="submission" date="2021-06" db="EMBL/GenBank/DDBJ databases">
        <authorList>
            <person name="Palmer J.M."/>
        </authorList>
    </citation>
    <scope>NUCLEOTIDE SEQUENCE [LARGE SCALE GENOMIC DNA]</scope>
    <source>
        <strain evidence="1 2">XR_2019</strain>
        <tissue evidence="1">Muscle</tissue>
    </source>
</reference>
<accession>A0ABV0W1E7</accession>
<keyword evidence="2" id="KW-1185">Reference proteome</keyword>
<proteinExistence type="predicted"/>
<sequence length="109" mass="12259">MIRICFLCVLVQSDSKHVSIRSKNRTEQALSPVHLGVIYMWEEGSGHERKVYICVESESDHDSVQTLSSDPKLFETSACTIYHKFAITAKSLHAIFISQIRSCTAINVS</sequence>
<evidence type="ECO:0000313" key="2">
    <source>
        <dbReference type="Proteomes" id="UP001444071"/>
    </source>
</evidence>
<organism evidence="1 2">
    <name type="scientific">Xenotaenia resolanae</name>
    <dbReference type="NCBI Taxonomy" id="208358"/>
    <lineage>
        <taxon>Eukaryota</taxon>
        <taxon>Metazoa</taxon>
        <taxon>Chordata</taxon>
        <taxon>Craniata</taxon>
        <taxon>Vertebrata</taxon>
        <taxon>Euteleostomi</taxon>
        <taxon>Actinopterygii</taxon>
        <taxon>Neopterygii</taxon>
        <taxon>Teleostei</taxon>
        <taxon>Neoteleostei</taxon>
        <taxon>Acanthomorphata</taxon>
        <taxon>Ovalentaria</taxon>
        <taxon>Atherinomorphae</taxon>
        <taxon>Cyprinodontiformes</taxon>
        <taxon>Goodeidae</taxon>
        <taxon>Xenotaenia</taxon>
    </lineage>
</organism>
<evidence type="ECO:0000313" key="1">
    <source>
        <dbReference type="EMBL" id="MEQ2263165.1"/>
    </source>
</evidence>
<name>A0ABV0W1E7_9TELE</name>
<gene>
    <name evidence="1" type="ORF">XENORESO_003954</name>
</gene>
<protein>
    <submittedName>
        <fullName evidence="1">Uncharacterized protein</fullName>
    </submittedName>
</protein>
<dbReference type="EMBL" id="JAHRIM010021708">
    <property type="protein sequence ID" value="MEQ2263165.1"/>
    <property type="molecule type" value="Genomic_DNA"/>
</dbReference>